<dbReference type="AlphaFoldDB" id="A0A0E9N9C6"/>
<comment type="caution">
    <text evidence="1">The sequence shown here is derived from an EMBL/GenBank/DDBJ whole genome shotgun (WGS) entry which is preliminary data.</text>
</comment>
<dbReference type="Proteomes" id="UP000033140">
    <property type="component" value="Unassembled WGS sequence"/>
</dbReference>
<evidence type="ECO:0000313" key="2">
    <source>
        <dbReference type="Proteomes" id="UP000033140"/>
    </source>
</evidence>
<organism evidence="1 2">
    <name type="scientific">Saitoella complicata (strain BCRC 22490 / CBS 7301 / JCM 7358 / NBRC 10748 / NRRL Y-17804)</name>
    <dbReference type="NCBI Taxonomy" id="698492"/>
    <lineage>
        <taxon>Eukaryota</taxon>
        <taxon>Fungi</taxon>
        <taxon>Dikarya</taxon>
        <taxon>Ascomycota</taxon>
        <taxon>Taphrinomycotina</taxon>
        <taxon>Taphrinomycotina incertae sedis</taxon>
        <taxon>Saitoella</taxon>
    </lineage>
</organism>
<evidence type="ECO:0000313" key="1">
    <source>
        <dbReference type="EMBL" id="GAO46487.1"/>
    </source>
</evidence>
<protein>
    <submittedName>
        <fullName evidence="1">Uncharacterized protein</fullName>
    </submittedName>
</protein>
<sequence length="75" mass="8665">MGKLKAYSISTLRINNGNPYEHRTFALSFHCQSPALRPAHAYLWYLCHLFCNAYTPQFLYTASKMLSPFFSNTVL</sequence>
<reference evidence="1 2" key="2">
    <citation type="journal article" date="2014" name="J. Gen. Appl. Microbiol.">
        <title>The early diverging ascomycetous budding yeast Saitoella complicata has three histone deacetylases belonging to the Clr6, Hos2, and Rpd3 lineages.</title>
        <authorList>
            <person name="Nishida H."/>
            <person name="Matsumoto T."/>
            <person name="Kondo S."/>
            <person name="Hamamoto M."/>
            <person name="Yoshikawa H."/>
        </authorList>
    </citation>
    <scope>NUCLEOTIDE SEQUENCE [LARGE SCALE GENOMIC DNA]</scope>
    <source>
        <strain evidence="1 2">NRRL Y-17804</strain>
    </source>
</reference>
<keyword evidence="2" id="KW-1185">Reference proteome</keyword>
<dbReference type="EMBL" id="BACD03000004">
    <property type="protein sequence ID" value="GAO46487.1"/>
    <property type="molecule type" value="Genomic_DNA"/>
</dbReference>
<proteinExistence type="predicted"/>
<name>A0A0E9N9C6_SAICN</name>
<accession>A0A0E9N9C6</accession>
<reference evidence="1 2" key="1">
    <citation type="journal article" date="2011" name="J. Gen. Appl. Microbiol.">
        <title>Draft genome sequencing of the enigmatic yeast Saitoella complicata.</title>
        <authorList>
            <person name="Nishida H."/>
            <person name="Hamamoto M."/>
            <person name="Sugiyama J."/>
        </authorList>
    </citation>
    <scope>NUCLEOTIDE SEQUENCE [LARGE SCALE GENOMIC DNA]</scope>
    <source>
        <strain evidence="1 2">NRRL Y-17804</strain>
    </source>
</reference>
<gene>
    <name evidence="1" type="ORF">G7K_0718-t1</name>
</gene>
<reference evidence="1 2" key="3">
    <citation type="journal article" date="2015" name="Genome Announc.">
        <title>Draft Genome Sequence of the Archiascomycetous Yeast Saitoella complicata.</title>
        <authorList>
            <person name="Yamauchi K."/>
            <person name="Kondo S."/>
            <person name="Hamamoto M."/>
            <person name="Takahashi Y."/>
            <person name="Ogura Y."/>
            <person name="Hayashi T."/>
            <person name="Nishida H."/>
        </authorList>
    </citation>
    <scope>NUCLEOTIDE SEQUENCE [LARGE SCALE GENOMIC DNA]</scope>
    <source>
        <strain evidence="1 2">NRRL Y-17804</strain>
    </source>
</reference>